<dbReference type="InterPro" id="IPR035906">
    <property type="entry name" value="MetI-like_sf"/>
</dbReference>
<evidence type="ECO:0000256" key="4">
    <source>
        <dbReference type="ARBA" id="ARBA00022692"/>
    </source>
</evidence>
<comment type="similarity">
    <text evidence="7">Belongs to the binding-protein-dependent transport system permease family.</text>
</comment>
<feature type="transmembrane region" description="Helical" evidence="7">
    <location>
        <begin position="66"/>
        <end position="93"/>
    </location>
</feature>
<gene>
    <name evidence="9" type="ORF">HNR71_005958</name>
    <name evidence="10" type="ORF">HPO96_33550</name>
</gene>
<evidence type="ECO:0000256" key="6">
    <source>
        <dbReference type="ARBA" id="ARBA00023136"/>
    </source>
</evidence>
<keyword evidence="3" id="KW-1003">Cell membrane</keyword>
<feature type="transmembrane region" description="Helical" evidence="7">
    <location>
        <begin position="12"/>
        <end position="31"/>
    </location>
</feature>
<evidence type="ECO:0000313" key="10">
    <source>
        <dbReference type="EMBL" id="NOL45185.1"/>
    </source>
</evidence>
<dbReference type="PANTHER" id="PTHR43744:SF12">
    <property type="entry name" value="ABC TRANSPORTER PERMEASE PROTEIN MG189-RELATED"/>
    <property type="match status" value="1"/>
</dbReference>
<evidence type="ECO:0000313" key="11">
    <source>
        <dbReference type="Proteomes" id="UP000534306"/>
    </source>
</evidence>
<keyword evidence="11" id="KW-1185">Reference proteome</keyword>
<evidence type="ECO:0000256" key="5">
    <source>
        <dbReference type="ARBA" id="ARBA00022989"/>
    </source>
</evidence>
<evidence type="ECO:0000313" key="9">
    <source>
        <dbReference type="EMBL" id="MBB6570321.1"/>
    </source>
</evidence>
<accession>A0A7Y4P4J3</accession>
<proteinExistence type="inferred from homology"/>
<dbReference type="Gene3D" id="1.10.3720.10">
    <property type="entry name" value="MetI-like"/>
    <property type="match status" value="1"/>
</dbReference>
<evidence type="ECO:0000256" key="7">
    <source>
        <dbReference type="RuleBase" id="RU363032"/>
    </source>
</evidence>
<comment type="subcellular location">
    <subcellularLocation>
        <location evidence="1 7">Cell membrane</location>
        <topology evidence="1 7">Multi-pass membrane protein</topology>
    </subcellularLocation>
</comment>
<sequence length="274" mass="29604">MTSRGAGQWRIHVVLIVAATLMVVPFGWEILTSFKTSNEVASLPPTLFPAEPTAGGFRTFFDKTPFLAQFLVSAGSLILRVAGQVFVAALAGYAFARLNFPGRRTLFACFLLMLMVPSQLFLLGQFDIMKGLGLLDTLPALAIPGIFSAFGTFLMRQAFLTMPKEYEEAARLDGAGTFRTFWSVMLPMARPMLAALAVLTSLYSWNDLLWPLIVAPAGDARPLPVGLAGLQGQFGTDYPTLMAGALICTLPLVVVFIVLQRQFFAGIANSGLKG</sequence>
<dbReference type="RefSeq" id="WP_171678442.1">
    <property type="nucleotide sequence ID" value="NZ_BAAAGT010000017.1"/>
</dbReference>
<dbReference type="EMBL" id="JABJRC010000011">
    <property type="protein sequence ID" value="NOL45185.1"/>
    <property type="molecule type" value="Genomic_DNA"/>
</dbReference>
<dbReference type="InterPro" id="IPR000515">
    <property type="entry name" value="MetI-like"/>
</dbReference>
<feature type="transmembrane region" description="Helical" evidence="7">
    <location>
        <begin position="105"/>
        <end position="126"/>
    </location>
</feature>
<feature type="transmembrane region" description="Helical" evidence="7">
    <location>
        <begin position="180"/>
        <end position="203"/>
    </location>
</feature>
<dbReference type="GO" id="GO:0055085">
    <property type="term" value="P:transmembrane transport"/>
    <property type="evidence" value="ECO:0007669"/>
    <property type="project" value="InterPro"/>
</dbReference>
<dbReference type="Proteomes" id="UP000534306">
    <property type="component" value="Unassembled WGS sequence"/>
</dbReference>
<name>A0A7Y4P4J3_9ACTN</name>
<dbReference type="SUPFAM" id="SSF161098">
    <property type="entry name" value="MetI-like"/>
    <property type="match status" value="1"/>
</dbReference>
<reference evidence="10 11" key="1">
    <citation type="submission" date="2020-05" db="EMBL/GenBank/DDBJ databases">
        <title>Genome sequence of Kribbella sandramycini ATCC 39419.</title>
        <authorList>
            <person name="Maclea K.S."/>
            <person name="Fair J.L."/>
        </authorList>
    </citation>
    <scope>NUCLEOTIDE SEQUENCE [LARGE SCALE GENOMIC DNA]</scope>
    <source>
        <strain evidence="10 11">ATCC 39419</strain>
    </source>
</reference>
<feature type="transmembrane region" description="Helical" evidence="7">
    <location>
        <begin position="240"/>
        <end position="259"/>
    </location>
</feature>
<evidence type="ECO:0000256" key="2">
    <source>
        <dbReference type="ARBA" id="ARBA00022448"/>
    </source>
</evidence>
<protein>
    <submittedName>
        <fullName evidence="10">Carbohydrate ABC transporter permease</fullName>
    </submittedName>
    <submittedName>
        <fullName evidence="9">Multiple sugar transport system permease protein</fullName>
    </submittedName>
</protein>
<keyword evidence="2 7" id="KW-0813">Transport</keyword>
<dbReference type="AlphaFoldDB" id="A0A7Y4P4J3"/>
<evidence type="ECO:0000256" key="3">
    <source>
        <dbReference type="ARBA" id="ARBA00022475"/>
    </source>
</evidence>
<dbReference type="EMBL" id="JACHKF010000001">
    <property type="protein sequence ID" value="MBB6570321.1"/>
    <property type="molecule type" value="Genomic_DNA"/>
</dbReference>
<keyword evidence="4 7" id="KW-0812">Transmembrane</keyword>
<organism evidence="10 11">
    <name type="scientific">Kribbella sandramycini</name>
    <dbReference type="NCBI Taxonomy" id="60450"/>
    <lineage>
        <taxon>Bacteria</taxon>
        <taxon>Bacillati</taxon>
        <taxon>Actinomycetota</taxon>
        <taxon>Actinomycetes</taxon>
        <taxon>Propionibacteriales</taxon>
        <taxon>Kribbellaceae</taxon>
        <taxon>Kribbella</taxon>
    </lineage>
</organism>
<dbReference type="PANTHER" id="PTHR43744">
    <property type="entry name" value="ABC TRANSPORTER PERMEASE PROTEIN MG189-RELATED-RELATED"/>
    <property type="match status" value="1"/>
</dbReference>
<reference evidence="9 12" key="2">
    <citation type="submission" date="2020-08" db="EMBL/GenBank/DDBJ databases">
        <title>Sequencing the genomes of 1000 actinobacteria strains.</title>
        <authorList>
            <person name="Klenk H.-P."/>
        </authorList>
    </citation>
    <scope>NUCLEOTIDE SEQUENCE [LARGE SCALE GENOMIC DNA]</scope>
    <source>
        <strain evidence="9 12">DSM 15626</strain>
    </source>
</reference>
<dbReference type="PROSITE" id="PS50928">
    <property type="entry name" value="ABC_TM1"/>
    <property type="match status" value="1"/>
</dbReference>
<comment type="caution">
    <text evidence="10">The sequence shown here is derived from an EMBL/GenBank/DDBJ whole genome shotgun (WGS) entry which is preliminary data.</text>
</comment>
<dbReference type="GO" id="GO:0005886">
    <property type="term" value="C:plasma membrane"/>
    <property type="evidence" value="ECO:0007669"/>
    <property type="project" value="UniProtKB-SubCell"/>
</dbReference>
<evidence type="ECO:0000256" key="1">
    <source>
        <dbReference type="ARBA" id="ARBA00004651"/>
    </source>
</evidence>
<evidence type="ECO:0000313" key="12">
    <source>
        <dbReference type="Proteomes" id="UP000553957"/>
    </source>
</evidence>
<keyword evidence="6 7" id="KW-0472">Membrane</keyword>
<dbReference type="Proteomes" id="UP000553957">
    <property type="component" value="Unassembled WGS sequence"/>
</dbReference>
<keyword evidence="5 7" id="KW-1133">Transmembrane helix</keyword>
<feature type="domain" description="ABC transmembrane type-1" evidence="8">
    <location>
        <begin position="70"/>
        <end position="259"/>
    </location>
</feature>
<feature type="transmembrane region" description="Helical" evidence="7">
    <location>
        <begin position="138"/>
        <end position="159"/>
    </location>
</feature>
<evidence type="ECO:0000259" key="8">
    <source>
        <dbReference type="PROSITE" id="PS50928"/>
    </source>
</evidence>
<dbReference type="CDD" id="cd06261">
    <property type="entry name" value="TM_PBP2"/>
    <property type="match status" value="1"/>
</dbReference>
<dbReference type="Pfam" id="PF00528">
    <property type="entry name" value="BPD_transp_1"/>
    <property type="match status" value="1"/>
</dbReference>
<keyword evidence="9" id="KW-0762">Sugar transport</keyword>